<reference evidence="5" key="2">
    <citation type="journal article" date="2021" name="Microbiome">
        <title>Successional dynamics and alternative stable states in a saline activated sludge microbial community over 9 years.</title>
        <authorList>
            <person name="Wang Y."/>
            <person name="Ye J."/>
            <person name="Ju F."/>
            <person name="Liu L."/>
            <person name="Boyd J.A."/>
            <person name="Deng Y."/>
            <person name="Parks D.H."/>
            <person name="Jiang X."/>
            <person name="Yin X."/>
            <person name="Woodcroft B.J."/>
            <person name="Tyson G.W."/>
            <person name="Hugenholtz P."/>
            <person name="Polz M.F."/>
            <person name="Zhang T."/>
        </authorList>
    </citation>
    <scope>NUCLEOTIDE SEQUENCE</scope>
    <source>
        <strain evidence="5">HKST-UBA01</strain>
    </source>
</reference>
<name>A0A956RMT3_UNCEI</name>
<evidence type="ECO:0000256" key="1">
    <source>
        <dbReference type="ARBA" id="ARBA00005806"/>
    </source>
</evidence>
<dbReference type="EMBL" id="JAGQHR010000066">
    <property type="protein sequence ID" value="MCA9726776.1"/>
    <property type="molecule type" value="Genomic_DNA"/>
</dbReference>
<evidence type="ECO:0000256" key="3">
    <source>
        <dbReference type="ARBA" id="ARBA00023004"/>
    </source>
</evidence>
<dbReference type="GO" id="GO:0051536">
    <property type="term" value="F:iron-sulfur cluster binding"/>
    <property type="evidence" value="ECO:0007669"/>
    <property type="project" value="UniProtKB-KW"/>
</dbReference>
<evidence type="ECO:0000256" key="2">
    <source>
        <dbReference type="ARBA" id="ARBA00022723"/>
    </source>
</evidence>
<dbReference type="PANTHER" id="PTHR30548">
    <property type="entry name" value="2-HYDROXYGLUTARYL-COA DEHYDRATASE, D-COMPONENT-RELATED"/>
    <property type="match status" value="1"/>
</dbReference>
<keyword evidence="2" id="KW-0479">Metal-binding</keyword>
<dbReference type="PANTHER" id="PTHR30548:SF4">
    <property type="entry name" value="SUBUNIT OF OXYGEN-SENSITIVE 2-HYDROXYISOCAPROYL-COA DEHYDRATASE"/>
    <property type="match status" value="1"/>
</dbReference>
<keyword evidence="3" id="KW-0408">Iron</keyword>
<organism evidence="5 6">
    <name type="scientific">Eiseniibacteriota bacterium</name>
    <dbReference type="NCBI Taxonomy" id="2212470"/>
    <lineage>
        <taxon>Bacteria</taxon>
        <taxon>Candidatus Eiseniibacteriota</taxon>
    </lineage>
</organism>
<comment type="caution">
    <text evidence="5">The sequence shown here is derived from an EMBL/GenBank/DDBJ whole genome shotgun (WGS) entry which is preliminary data.</text>
</comment>
<sequence>MTTPLASTSRLKDVLSVYFHELDDAARTHSAPVAWCSSVGPVELLRALGYRVFFPENHSAMLGAARTANHYMTRAHALGYSPDSCSYLSSDVGAYLSGETALARYGIAEVPHPDVLVFNTNQCRDVRDWFDYYAREWDVPAIGITSFRCLDRIEQDHVDAIALQHERLVAPLEAIAGRRLDAPNLEETLRLSREGSGLWRAVLETATHRPSPLSFFEATIQMAPAVVLRGTEEACAYYRLLLAELQDRVSRKVAAVSGERFRIYWEGMPIWGKLRALSELFESLRTCVVASTYCNSWIFDALDPADPFRSMARSSLELFIVRAEQAKERYLEQMAGQYQVDGLLFHDCRTCPNNSNSRYGMPGRLRERLGLPVLSVDGDVNDLRCYSEEQSMTSIEGFVEQLAEAF</sequence>
<dbReference type="Gene3D" id="3.40.50.11900">
    <property type="match status" value="1"/>
</dbReference>
<dbReference type="InterPro" id="IPR010327">
    <property type="entry name" value="FldB/FldC_alpha/beta"/>
</dbReference>
<evidence type="ECO:0000313" key="6">
    <source>
        <dbReference type="Proteomes" id="UP000697710"/>
    </source>
</evidence>
<comment type="similarity">
    <text evidence="1">Belongs to the FldB/FldC dehydratase alpha/beta subunit family.</text>
</comment>
<reference evidence="5" key="1">
    <citation type="submission" date="2020-04" db="EMBL/GenBank/DDBJ databases">
        <authorList>
            <person name="Zhang T."/>
        </authorList>
    </citation>
    <scope>NUCLEOTIDE SEQUENCE</scope>
    <source>
        <strain evidence="5">HKST-UBA01</strain>
    </source>
</reference>
<dbReference type="AlphaFoldDB" id="A0A956RMT3"/>
<evidence type="ECO:0000256" key="4">
    <source>
        <dbReference type="ARBA" id="ARBA00023014"/>
    </source>
</evidence>
<dbReference type="Gene3D" id="3.40.50.11890">
    <property type="match status" value="1"/>
</dbReference>
<dbReference type="Pfam" id="PF06050">
    <property type="entry name" value="HGD-D"/>
    <property type="match status" value="1"/>
</dbReference>
<accession>A0A956RMT3</accession>
<proteinExistence type="inferred from homology"/>
<gene>
    <name evidence="5" type="ORF">KC729_03770</name>
</gene>
<evidence type="ECO:0000313" key="5">
    <source>
        <dbReference type="EMBL" id="MCA9726776.1"/>
    </source>
</evidence>
<protein>
    <submittedName>
        <fullName evidence="5">2-hydroxyacyl-CoA dehydratase</fullName>
    </submittedName>
</protein>
<keyword evidence="4" id="KW-0411">Iron-sulfur</keyword>
<dbReference type="GO" id="GO:0046872">
    <property type="term" value="F:metal ion binding"/>
    <property type="evidence" value="ECO:0007669"/>
    <property type="project" value="UniProtKB-KW"/>
</dbReference>
<dbReference type="Proteomes" id="UP000697710">
    <property type="component" value="Unassembled WGS sequence"/>
</dbReference>